<protein>
    <submittedName>
        <fullName evidence="1">Uncharacterized protein</fullName>
    </submittedName>
</protein>
<organism evidence="1 2">
    <name type="scientific">Rhizobium esperanzae</name>
    <dbReference type="NCBI Taxonomy" id="1967781"/>
    <lineage>
        <taxon>Bacteria</taxon>
        <taxon>Pseudomonadati</taxon>
        <taxon>Pseudomonadota</taxon>
        <taxon>Alphaproteobacteria</taxon>
        <taxon>Hyphomicrobiales</taxon>
        <taxon>Rhizobiaceae</taxon>
        <taxon>Rhizobium/Agrobacterium group</taxon>
        <taxon>Rhizobium</taxon>
    </lineage>
</organism>
<proteinExistence type="predicted"/>
<comment type="caution">
    <text evidence="1">The sequence shown here is derived from an EMBL/GenBank/DDBJ whole genome shotgun (WGS) entry which is preliminary data.</text>
</comment>
<evidence type="ECO:0000313" key="2">
    <source>
        <dbReference type="Proteomes" id="UP000533724"/>
    </source>
</evidence>
<dbReference type="EMBL" id="JACIHI010000023">
    <property type="protein sequence ID" value="MBB4443412.1"/>
    <property type="molecule type" value="Genomic_DNA"/>
</dbReference>
<evidence type="ECO:0000313" key="1">
    <source>
        <dbReference type="EMBL" id="MBB4443412.1"/>
    </source>
</evidence>
<name>A0A7W6US99_9HYPH</name>
<accession>A0A7W6US99</accession>
<dbReference type="AlphaFoldDB" id="A0A7W6US99"/>
<gene>
    <name evidence="1" type="ORF">GGE15_006714</name>
</gene>
<reference evidence="1 2" key="1">
    <citation type="submission" date="2020-08" db="EMBL/GenBank/DDBJ databases">
        <title>Genomic Encyclopedia of Type Strains, Phase IV (KMG-V): Genome sequencing to study the core and pangenomes of soil and plant-associated prokaryotes.</title>
        <authorList>
            <person name="Whitman W."/>
        </authorList>
    </citation>
    <scope>NUCLEOTIDE SEQUENCE [LARGE SCALE GENOMIC DNA]</scope>
    <source>
        <strain evidence="1 2">SEMIA 414</strain>
    </source>
</reference>
<sequence length="47" mass="5059">MLPNSSQNLPDDVEKGSDLVHAHLALMTQKRPNTCPCLISMSLAPAL</sequence>
<dbReference type="Proteomes" id="UP000533724">
    <property type="component" value="Unassembled WGS sequence"/>
</dbReference>